<sequence length="66" mass="7614">SHHHSSSCSDCKQSDTRTARVKRMGCLPCGKRKKRDIEEDYHRRVKRTGCVPCLGRKKRSPLGHDH</sequence>
<name>A0A2G9TJ08_TELCI</name>
<evidence type="ECO:0000313" key="1">
    <source>
        <dbReference type="EMBL" id="PIO57512.1"/>
    </source>
</evidence>
<dbReference type="AlphaFoldDB" id="A0A2G9TJ08"/>
<dbReference type="Proteomes" id="UP000230423">
    <property type="component" value="Unassembled WGS sequence"/>
</dbReference>
<feature type="non-terminal residue" evidence="1">
    <location>
        <position position="1"/>
    </location>
</feature>
<feature type="non-terminal residue" evidence="1">
    <location>
        <position position="66"/>
    </location>
</feature>
<protein>
    <submittedName>
        <fullName evidence="1">Uncharacterized protein</fullName>
    </submittedName>
</protein>
<dbReference type="OrthoDB" id="5853700at2759"/>
<gene>
    <name evidence="1" type="ORF">TELCIR_21074</name>
</gene>
<proteinExistence type="predicted"/>
<accession>A0A2G9TJ08</accession>
<dbReference type="EMBL" id="KZ365142">
    <property type="protein sequence ID" value="PIO57512.1"/>
    <property type="molecule type" value="Genomic_DNA"/>
</dbReference>
<reference evidence="1 2" key="1">
    <citation type="submission" date="2015-09" db="EMBL/GenBank/DDBJ databases">
        <title>Draft genome of the parasitic nematode Teladorsagia circumcincta isolate WARC Sus (inbred).</title>
        <authorList>
            <person name="Mitreva M."/>
        </authorList>
    </citation>
    <scope>NUCLEOTIDE SEQUENCE [LARGE SCALE GENOMIC DNA]</scope>
    <source>
        <strain evidence="1 2">S</strain>
    </source>
</reference>
<keyword evidence="2" id="KW-1185">Reference proteome</keyword>
<evidence type="ECO:0000313" key="2">
    <source>
        <dbReference type="Proteomes" id="UP000230423"/>
    </source>
</evidence>
<organism evidence="1 2">
    <name type="scientific">Teladorsagia circumcincta</name>
    <name type="common">Brown stomach worm</name>
    <name type="synonym">Ostertagia circumcincta</name>
    <dbReference type="NCBI Taxonomy" id="45464"/>
    <lineage>
        <taxon>Eukaryota</taxon>
        <taxon>Metazoa</taxon>
        <taxon>Ecdysozoa</taxon>
        <taxon>Nematoda</taxon>
        <taxon>Chromadorea</taxon>
        <taxon>Rhabditida</taxon>
        <taxon>Rhabditina</taxon>
        <taxon>Rhabditomorpha</taxon>
        <taxon>Strongyloidea</taxon>
        <taxon>Trichostrongylidae</taxon>
        <taxon>Teladorsagia</taxon>
    </lineage>
</organism>